<keyword evidence="6 14" id="KW-0349">Heme</keyword>
<dbReference type="PANTHER" id="PTHR24300:SF376">
    <property type="entry name" value="CYTOCHROME P450 15A1"/>
    <property type="match status" value="1"/>
</dbReference>
<evidence type="ECO:0000256" key="2">
    <source>
        <dbReference type="ARBA" id="ARBA00003690"/>
    </source>
</evidence>
<dbReference type="GO" id="GO:0016712">
    <property type="term" value="F:oxidoreductase activity, acting on paired donors, with incorporation or reduction of molecular oxygen, reduced flavin or flavoprotein as one donor, and incorporation of one atom of oxygen"/>
    <property type="evidence" value="ECO:0000318"/>
    <property type="project" value="GO_Central"/>
</dbReference>
<comment type="subcellular location">
    <subcellularLocation>
        <location evidence="4">Endoplasmic reticulum membrane</location>
        <topology evidence="4">Peripheral membrane protein</topology>
    </subcellularLocation>
    <subcellularLocation>
        <location evidence="3">Microsome membrane</location>
        <topology evidence="3">Peripheral membrane protein</topology>
    </subcellularLocation>
</comment>
<dbReference type="GO" id="GO:0008395">
    <property type="term" value="F:steroid hydroxylase activity"/>
    <property type="evidence" value="ECO:0000318"/>
    <property type="project" value="GO_Central"/>
</dbReference>
<dbReference type="CDD" id="cd20651">
    <property type="entry name" value="CYP15A1-like"/>
    <property type="match status" value="1"/>
</dbReference>
<dbReference type="AlphaFoldDB" id="A0A139WKQ2"/>
<dbReference type="InterPro" id="IPR050182">
    <property type="entry name" value="Cytochrome_P450_fam2"/>
</dbReference>
<keyword evidence="9" id="KW-0492">Microsome</keyword>
<evidence type="ECO:0000256" key="1">
    <source>
        <dbReference type="ARBA" id="ARBA00001971"/>
    </source>
</evidence>
<evidence type="ECO:0000256" key="3">
    <source>
        <dbReference type="ARBA" id="ARBA00004174"/>
    </source>
</evidence>
<evidence type="ECO:0000256" key="8">
    <source>
        <dbReference type="ARBA" id="ARBA00022824"/>
    </source>
</evidence>
<evidence type="ECO:0000256" key="15">
    <source>
        <dbReference type="RuleBase" id="RU000461"/>
    </source>
</evidence>
<evidence type="ECO:0000256" key="11">
    <source>
        <dbReference type="ARBA" id="ARBA00023004"/>
    </source>
</evidence>
<protein>
    <submittedName>
        <fullName evidence="17">Putative cytochrome P450 303a1-like Protein</fullName>
    </submittedName>
</protein>
<dbReference type="Proteomes" id="UP000007266">
    <property type="component" value="Linkage group 3"/>
</dbReference>
<keyword evidence="12 15" id="KW-0503">Monooxygenase</keyword>
<dbReference type="PROSITE" id="PS00086">
    <property type="entry name" value="CYTOCHROME_P450"/>
    <property type="match status" value="1"/>
</dbReference>
<organism evidence="17 18">
    <name type="scientific">Tribolium castaneum</name>
    <name type="common">Red flour beetle</name>
    <dbReference type="NCBI Taxonomy" id="7070"/>
    <lineage>
        <taxon>Eukaryota</taxon>
        <taxon>Metazoa</taxon>
        <taxon>Ecdysozoa</taxon>
        <taxon>Arthropoda</taxon>
        <taxon>Hexapoda</taxon>
        <taxon>Insecta</taxon>
        <taxon>Pterygota</taxon>
        <taxon>Neoptera</taxon>
        <taxon>Endopterygota</taxon>
        <taxon>Coleoptera</taxon>
        <taxon>Polyphaga</taxon>
        <taxon>Cucujiformia</taxon>
        <taxon>Tenebrionidae</taxon>
        <taxon>Tenebrionidae incertae sedis</taxon>
        <taxon>Tribolium</taxon>
    </lineage>
</organism>
<evidence type="ECO:0000313" key="17">
    <source>
        <dbReference type="EMBL" id="KYB28395.1"/>
    </source>
</evidence>
<dbReference type="OMA" id="HRSLYSF"/>
<keyword evidence="18" id="KW-1185">Reference proteome</keyword>
<dbReference type="SUPFAM" id="SSF48264">
    <property type="entry name" value="Cytochrome P450"/>
    <property type="match status" value="1"/>
</dbReference>
<dbReference type="PANTHER" id="PTHR24300">
    <property type="entry name" value="CYTOCHROME P450 508A4-RELATED"/>
    <property type="match status" value="1"/>
</dbReference>
<accession>A0A139WKQ2</accession>
<dbReference type="InterPro" id="IPR017972">
    <property type="entry name" value="Cyt_P450_CS"/>
</dbReference>
<dbReference type="STRING" id="7070.A0A139WKQ2"/>
<dbReference type="InterPro" id="IPR036396">
    <property type="entry name" value="Cyt_P450_sf"/>
</dbReference>
<reference evidence="17 18" key="2">
    <citation type="journal article" date="2010" name="Nucleic Acids Res.">
        <title>BeetleBase in 2010: revisions to provide comprehensive genomic information for Tribolium castaneum.</title>
        <authorList>
            <person name="Kim H.S."/>
            <person name="Murphy T."/>
            <person name="Xia J."/>
            <person name="Caragea D."/>
            <person name="Park Y."/>
            <person name="Beeman R.W."/>
            <person name="Lorenzen M.D."/>
            <person name="Butcher S."/>
            <person name="Manak J.R."/>
            <person name="Brown S.J."/>
        </authorList>
    </citation>
    <scope>GENOME REANNOTATION</scope>
    <source>
        <strain evidence="17 18">Georgia GA2</strain>
    </source>
</reference>
<dbReference type="GO" id="GO:0005789">
    <property type="term" value="C:endoplasmic reticulum membrane"/>
    <property type="evidence" value="ECO:0007669"/>
    <property type="project" value="UniProtKB-SubCell"/>
</dbReference>
<feature type="signal peptide" evidence="16">
    <location>
        <begin position="1"/>
        <end position="16"/>
    </location>
</feature>
<dbReference type="FunFam" id="1.10.630.10:FF:000238">
    <property type="entry name" value="Cytochrome P450 2A6"/>
    <property type="match status" value="1"/>
</dbReference>
<evidence type="ECO:0000256" key="10">
    <source>
        <dbReference type="ARBA" id="ARBA00023002"/>
    </source>
</evidence>
<evidence type="ECO:0000256" key="12">
    <source>
        <dbReference type="ARBA" id="ARBA00023033"/>
    </source>
</evidence>
<dbReference type="KEGG" id="tca:654979"/>
<feature type="chain" id="PRO_5007300095" evidence="16">
    <location>
        <begin position="17"/>
        <end position="494"/>
    </location>
</feature>
<evidence type="ECO:0000313" key="18">
    <source>
        <dbReference type="Proteomes" id="UP000007266"/>
    </source>
</evidence>
<dbReference type="PRINTS" id="PR00463">
    <property type="entry name" value="EP450I"/>
</dbReference>
<evidence type="ECO:0000256" key="9">
    <source>
        <dbReference type="ARBA" id="ARBA00022848"/>
    </source>
</evidence>
<name>A0A139WKQ2_TRICA</name>
<evidence type="ECO:0000256" key="16">
    <source>
        <dbReference type="SAM" id="SignalP"/>
    </source>
</evidence>
<gene>
    <name evidence="17" type="primary">AUGUSTUS-3.0.2_32581</name>
    <name evidence="17" type="ORF">TcasGA2_TC032581</name>
</gene>
<dbReference type="GO" id="GO:0005737">
    <property type="term" value="C:cytoplasm"/>
    <property type="evidence" value="ECO:0000318"/>
    <property type="project" value="GO_Central"/>
</dbReference>
<dbReference type="Gene3D" id="1.10.630.10">
    <property type="entry name" value="Cytochrome P450"/>
    <property type="match status" value="1"/>
</dbReference>
<feature type="binding site" description="axial binding residue" evidence="14">
    <location>
        <position position="440"/>
    </location>
    <ligand>
        <name>heme</name>
        <dbReference type="ChEBI" id="CHEBI:30413"/>
    </ligand>
    <ligandPart>
        <name>Fe</name>
        <dbReference type="ChEBI" id="CHEBI:18248"/>
    </ligandPart>
</feature>
<dbReference type="eggNOG" id="KOG0156">
    <property type="taxonomic scope" value="Eukaryota"/>
</dbReference>
<dbReference type="GO" id="GO:0006082">
    <property type="term" value="P:organic acid metabolic process"/>
    <property type="evidence" value="ECO:0000318"/>
    <property type="project" value="GO_Central"/>
</dbReference>
<dbReference type="InterPro" id="IPR001128">
    <property type="entry name" value="Cyt_P450"/>
</dbReference>
<evidence type="ECO:0000256" key="5">
    <source>
        <dbReference type="ARBA" id="ARBA00010617"/>
    </source>
</evidence>
<dbReference type="Pfam" id="PF00067">
    <property type="entry name" value="p450"/>
    <property type="match status" value="1"/>
</dbReference>
<dbReference type="FunCoup" id="A0A139WKQ2">
    <property type="interactions" value="1"/>
</dbReference>
<sequence>MLLAIGFFVIILGLLAYLDTKKPKNYPPGPSWLPIIGSAHTIAEWRKKAGYLYKATAEMAEKYGPVIGLRVGKDLIVVVYGKNQIREFLASDDLAGRPTGAFFDMRTWGERRGVLLTDSDFWQEQRRFILRQLREFGFGRKNMSSMIEEETAIMVESYQKMLAGKKSVTLNMESAFNIHILNTLWMMMAGIRYSPEDKNLKSLQDILGRLFSTVDMVGAPFSQFPILRFIAPEISGYKLYLETHLQIWEFLYDELKRHKETWDENNLRDFMDVYLKMLNSPERKESFCEKQLLAICLDMFMAGSETTSKSLGFCFLNLIMYPDVQKKAQQEIDAVVGRNRLPSLEDRPQMPYMECVVLEALRMFSGRAFTVPHRAFKDTHLNGYIIPKDAMVIANMHGTLMGPESGVEDPEIFKPERYLKDGKITLADTYLPFGFGKHRCLGETLAKANVFLFTASLLQHFNFSIVPGSPPTTECIDGVTPGPLPFKALVTPRE</sequence>
<dbReference type="GO" id="GO:0005506">
    <property type="term" value="F:iron ion binding"/>
    <property type="evidence" value="ECO:0007669"/>
    <property type="project" value="InterPro"/>
</dbReference>
<proteinExistence type="inferred from homology"/>
<evidence type="ECO:0000256" key="7">
    <source>
        <dbReference type="ARBA" id="ARBA00022723"/>
    </source>
</evidence>
<keyword evidence="13" id="KW-0472">Membrane</keyword>
<dbReference type="PRINTS" id="PR00385">
    <property type="entry name" value="P450"/>
</dbReference>
<dbReference type="GO" id="GO:0020037">
    <property type="term" value="F:heme binding"/>
    <property type="evidence" value="ECO:0000318"/>
    <property type="project" value="GO_Central"/>
</dbReference>
<comment type="similarity">
    <text evidence="5 15">Belongs to the cytochrome P450 family.</text>
</comment>
<keyword evidence="10 15" id="KW-0560">Oxidoreductase</keyword>
<keyword evidence="7 14" id="KW-0479">Metal-binding</keyword>
<reference evidence="17 18" key="1">
    <citation type="journal article" date="2008" name="Nature">
        <title>The genome of the model beetle and pest Tribolium castaneum.</title>
        <authorList>
            <consortium name="Tribolium Genome Sequencing Consortium"/>
            <person name="Richards S."/>
            <person name="Gibbs R.A."/>
            <person name="Weinstock G.M."/>
            <person name="Brown S.J."/>
            <person name="Denell R."/>
            <person name="Beeman R.W."/>
            <person name="Gibbs R."/>
            <person name="Beeman R.W."/>
            <person name="Brown S.J."/>
            <person name="Bucher G."/>
            <person name="Friedrich M."/>
            <person name="Grimmelikhuijzen C.J."/>
            <person name="Klingler M."/>
            <person name="Lorenzen M."/>
            <person name="Richards S."/>
            <person name="Roth S."/>
            <person name="Schroder R."/>
            <person name="Tautz D."/>
            <person name="Zdobnov E.M."/>
            <person name="Muzny D."/>
            <person name="Gibbs R.A."/>
            <person name="Weinstock G.M."/>
            <person name="Attaway T."/>
            <person name="Bell S."/>
            <person name="Buhay C.J."/>
            <person name="Chandrabose M.N."/>
            <person name="Chavez D."/>
            <person name="Clerk-Blankenburg K.P."/>
            <person name="Cree A."/>
            <person name="Dao M."/>
            <person name="Davis C."/>
            <person name="Chacko J."/>
            <person name="Dinh H."/>
            <person name="Dugan-Rocha S."/>
            <person name="Fowler G."/>
            <person name="Garner T.T."/>
            <person name="Garnes J."/>
            <person name="Gnirke A."/>
            <person name="Hawes A."/>
            <person name="Hernandez J."/>
            <person name="Hines S."/>
            <person name="Holder M."/>
            <person name="Hume J."/>
            <person name="Jhangiani S.N."/>
            <person name="Joshi V."/>
            <person name="Khan Z.M."/>
            <person name="Jackson L."/>
            <person name="Kovar C."/>
            <person name="Kowis A."/>
            <person name="Lee S."/>
            <person name="Lewis L.R."/>
            <person name="Margolis J."/>
            <person name="Morgan M."/>
            <person name="Nazareth L.V."/>
            <person name="Nguyen N."/>
            <person name="Okwuonu G."/>
            <person name="Parker D."/>
            <person name="Richards S."/>
            <person name="Ruiz S.J."/>
            <person name="Santibanez J."/>
            <person name="Savard J."/>
            <person name="Scherer S.E."/>
            <person name="Schneider B."/>
            <person name="Sodergren E."/>
            <person name="Tautz D."/>
            <person name="Vattahil S."/>
            <person name="Villasana D."/>
            <person name="White C.S."/>
            <person name="Wright R."/>
            <person name="Park Y."/>
            <person name="Beeman R.W."/>
            <person name="Lord J."/>
            <person name="Oppert B."/>
            <person name="Lorenzen M."/>
            <person name="Brown S."/>
            <person name="Wang L."/>
            <person name="Savard J."/>
            <person name="Tautz D."/>
            <person name="Richards S."/>
            <person name="Weinstock G."/>
            <person name="Gibbs R.A."/>
            <person name="Liu Y."/>
            <person name="Worley K."/>
            <person name="Weinstock G."/>
            <person name="Elsik C.G."/>
            <person name="Reese J.T."/>
            <person name="Elhaik E."/>
            <person name="Landan G."/>
            <person name="Graur D."/>
            <person name="Arensburger P."/>
            <person name="Atkinson P."/>
            <person name="Beeman R.W."/>
            <person name="Beidler J."/>
            <person name="Brown S.J."/>
            <person name="Demuth J.P."/>
            <person name="Drury D.W."/>
            <person name="Du Y.Z."/>
            <person name="Fujiwara H."/>
            <person name="Lorenzen M."/>
            <person name="Maselli V."/>
            <person name="Osanai M."/>
            <person name="Park Y."/>
            <person name="Robertson H.M."/>
            <person name="Tu Z."/>
            <person name="Wang J.J."/>
            <person name="Wang S."/>
            <person name="Richards S."/>
            <person name="Song H."/>
            <person name="Zhang L."/>
            <person name="Sodergren E."/>
            <person name="Werner D."/>
            <person name="Stanke M."/>
            <person name="Morgenstern B."/>
            <person name="Solovyev V."/>
            <person name="Kosarev P."/>
            <person name="Brown G."/>
            <person name="Chen H.C."/>
            <person name="Ermolaeva O."/>
            <person name="Hlavina W."/>
            <person name="Kapustin Y."/>
            <person name="Kiryutin B."/>
            <person name="Kitts P."/>
            <person name="Maglott D."/>
            <person name="Pruitt K."/>
            <person name="Sapojnikov V."/>
            <person name="Souvorov A."/>
            <person name="Mackey A.J."/>
            <person name="Waterhouse R.M."/>
            <person name="Wyder S."/>
            <person name="Zdobnov E.M."/>
            <person name="Zdobnov E.M."/>
            <person name="Wyder S."/>
            <person name="Kriventseva E.V."/>
            <person name="Kadowaki T."/>
            <person name="Bork P."/>
            <person name="Aranda M."/>
            <person name="Bao R."/>
            <person name="Beermann A."/>
            <person name="Berns N."/>
            <person name="Bolognesi R."/>
            <person name="Bonneton F."/>
            <person name="Bopp D."/>
            <person name="Brown S.J."/>
            <person name="Bucher G."/>
            <person name="Butts T."/>
            <person name="Chaumot A."/>
            <person name="Denell R.E."/>
            <person name="Ferrier D.E."/>
            <person name="Friedrich M."/>
            <person name="Gordon C.M."/>
            <person name="Jindra M."/>
            <person name="Klingler M."/>
            <person name="Lan Q."/>
            <person name="Lattorff H.M."/>
            <person name="Laudet V."/>
            <person name="von Levetsow C."/>
            <person name="Liu Z."/>
            <person name="Lutz R."/>
            <person name="Lynch J.A."/>
            <person name="da Fonseca R.N."/>
            <person name="Posnien N."/>
            <person name="Reuter R."/>
            <person name="Roth S."/>
            <person name="Savard J."/>
            <person name="Schinko J.B."/>
            <person name="Schmitt C."/>
            <person name="Schoppmeier M."/>
            <person name="Schroder R."/>
            <person name="Shippy T.D."/>
            <person name="Simonnet F."/>
            <person name="Marques-Souza H."/>
            <person name="Tautz D."/>
            <person name="Tomoyasu Y."/>
            <person name="Trauner J."/>
            <person name="Van der Zee M."/>
            <person name="Vervoort M."/>
            <person name="Wittkopp N."/>
            <person name="Wimmer E.A."/>
            <person name="Yang X."/>
            <person name="Jones A.K."/>
            <person name="Sattelle D.B."/>
            <person name="Ebert P.R."/>
            <person name="Nelson D."/>
            <person name="Scott J.G."/>
            <person name="Beeman R.W."/>
            <person name="Muthukrishnan S."/>
            <person name="Kramer K.J."/>
            <person name="Arakane Y."/>
            <person name="Beeman R.W."/>
            <person name="Zhu Q."/>
            <person name="Hogenkamp D."/>
            <person name="Dixit R."/>
            <person name="Oppert B."/>
            <person name="Jiang H."/>
            <person name="Zou Z."/>
            <person name="Marshall J."/>
            <person name="Elpidina E."/>
            <person name="Vinokurov K."/>
            <person name="Oppert C."/>
            <person name="Zou Z."/>
            <person name="Evans J."/>
            <person name="Lu Z."/>
            <person name="Zhao P."/>
            <person name="Sumathipala N."/>
            <person name="Altincicek B."/>
            <person name="Vilcinskas A."/>
            <person name="Williams M."/>
            <person name="Hultmark D."/>
            <person name="Hetru C."/>
            <person name="Jiang H."/>
            <person name="Grimmelikhuijzen C.J."/>
            <person name="Hauser F."/>
            <person name="Cazzamali G."/>
            <person name="Williamson M."/>
            <person name="Park Y."/>
            <person name="Li B."/>
            <person name="Tanaka Y."/>
            <person name="Predel R."/>
            <person name="Neupert S."/>
            <person name="Schachtner J."/>
            <person name="Verleyen P."/>
            <person name="Raible F."/>
            <person name="Bork P."/>
            <person name="Friedrich M."/>
            <person name="Walden K.K."/>
            <person name="Robertson H.M."/>
            <person name="Angeli S."/>
            <person name="Foret S."/>
            <person name="Bucher G."/>
            <person name="Schuetz S."/>
            <person name="Maleszka R."/>
            <person name="Wimmer E.A."/>
            <person name="Beeman R.W."/>
            <person name="Lorenzen M."/>
            <person name="Tomoyasu Y."/>
            <person name="Miller S.C."/>
            <person name="Grossmann D."/>
            <person name="Bucher G."/>
        </authorList>
    </citation>
    <scope>NUCLEOTIDE SEQUENCE [LARGE SCALE GENOMIC DNA]</scope>
    <source>
        <strain evidence="17 18">Georgia GA2</strain>
    </source>
</reference>
<dbReference type="GO" id="GO:0008202">
    <property type="term" value="P:steroid metabolic process"/>
    <property type="evidence" value="ECO:0000318"/>
    <property type="project" value="GO_Central"/>
</dbReference>
<keyword evidence="11 14" id="KW-0408">Iron</keyword>
<evidence type="ECO:0000256" key="14">
    <source>
        <dbReference type="PIRSR" id="PIRSR602401-1"/>
    </source>
</evidence>
<evidence type="ECO:0000256" key="4">
    <source>
        <dbReference type="ARBA" id="ARBA00004406"/>
    </source>
</evidence>
<keyword evidence="8" id="KW-0256">Endoplasmic reticulum</keyword>
<dbReference type="OrthoDB" id="1055148at2759"/>
<comment type="cofactor">
    <cofactor evidence="1 14">
        <name>heme</name>
        <dbReference type="ChEBI" id="CHEBI:30413"/>
    </cofactor>
</comment>
<evidence type="ECO:0000256" key="6">
    <source>
        <dbReference type="ARBA" id="ARBA00022617"/>
    </source>
</evidence>
<dbReference type="GO" id="GO:0006805">
    <property type="term" value="P:xenobiotic metabolic process"/>
    <property type="evidence" value="ECO:0000318"/>
    <property type="project" value="GO_Central"/>
</dbReference>
<dbReference type="InterPro" id="IPR002401">
    <property type="entry name" value="Cyt_P450_E_grp-I"/>
</dbReference>
<keyword evidence="16" id="KW-0732">Signal</keyword>
<evidence type="ECO:0000256" key="13">
    <source>
        <dbReference type="ARBA" id="ARBA00023136"/>
    </source>
</evidence>
<dbReference type="EMBL" id="KQ971328">
    <property type="protein sequence ID" value="KYB28395.1"/>
    <property type="molecule type" value="Genomic_DNA"/>
</dbReference>
<dbReference type="InParanoid" id="A0A139WKQ2"/>
<comment type="function">
    <text evidence="2">May be involved in the metabolism of insect hormones and in the breakdown of synthetic insecticides.</text>
</comment>